<feature type="domain" description="AFP-like" evidence="1">
    <location>
        <begin position="37"/>
        <end position="101"/>
    </location>
</feature>
<evidence type="ECO:0000259" key="1">
    <source>
        <dbReference type="PROSITE" id="PS50844"/>
    </source>
</evidence>
<keyword evidence="3" id="KW-1185">Reference proteome</keyword>
<evidence type="ECO:0000313" key="2">
    <source>
        <dbReference type="EMBL" id="QED29777.1"/>
    </source>
</evidence>
<reference evidence="2 3" key="1">
    <citation type="submission" date="2019-08" db="EMBL/GenBank/DDBJ databases">
        <authorList>
            <person name="Liang Q."/>
        </authorList>
    </citation>
    <scope>NUCLEOTIDE SEQUENCE [LARGE SCALE GENOMIC DNA]</scope>
    <source>
        <strain evidence="2 3">V1718</strain>
    </source>
</reference>
<evidence type="ECO:0000313" key="3">
    <source>
        <dbReference type="Proteomes" id="UP000321595"/>
    </source>
</evidence>
<dbReference type="KEGG" id="bbae:FRD01_21590"/>
<protein>
    <recommendedName>
        <fullName evidence="1">AFP-like domain-containing protein</fullName>
    </recommendedName>
</protein>
<dbReference type="InterPro" id="IPR006190">
    <property type="entry name" value="SAF_AFP_Neu5Ac"/>
</dbReference>
<accession>A0A5B8XX65</accession>
<dbReference type="Gene3D" id="3.90.1210.10">
    <property type="entry name" value="Antifreeze-like/N-acetylneuraminic acid synthase C-terminal domain"/>
    <property type="match status" value="1"/>
</dbReference>
<dbReference type="EMBL" id="CP042467">
    <property type="protein sequence ID" value="QED29777.1"/>
    <property type="molecule type" value="Genomic_DNA"/>
</dbReference>
<dbReference type="PROSITE" id="PS50844">
    <property type="entry name" value="AFP_LIKE"/>
    <property type="match status" value="1"/>
</dbReference>
<name>A0A5B8XX65_9DELT</name>
<dbReference type="Pfam" id="PF08666">
    <property type="entry name" value="SAF"/>
    <property type="match status" value="1"/>
</dbReference>
<sequence>MVRKTARNLFFGVSLLAGVLAGGAFHAIRVEEETVKIVVATQDISKGTALTRQMYKFSDASPRALPSNPIPFDRIEYYVGKRLRYDVVLNEPLRQDSFERNE</sequence>
<dbReference type="Proteomes" id="UP000321595">
    <property type="component" value="Chromosome"/>
</dbReference>
<dbReference type="SUPFAM" id="SSF51269">
    <property type="entry name" value="AFP III-like domain"/>
    <property type="match status" value="1"/>
</dbReference>
<gene>
    <name evidence="2" type="ORF">FRD01_21590</name>
</gene>
<dbReference type="RefSeq" id="WP_146963010.1">
    <property type="nucleotide sequence ID" value="NZ_CP042467.1"/>
</dbReference>
<organism evidence="2 3">
    <name type="scientific">Microvenator marinus</name>
    <dbReference type="NCBI Taxonomy" id="2600177"/>
    <lineage>
        <taxon>Bacteria</taxon>
        <taxon>Deltaproteobacteria</taxon>
        <taxon>Bradymonadales</taxon>
        <taxon>Microvenatoraceae</taxon>
        <taxon>Microvenator</taxon>
    </lineage>
</organism>
<dbReference type="InterPro" id="IPR036732">
    <property type="entry name" value="AFP_Neu5c_C_sf"/>
</dbReference>
<dbReference type="AlphaFoldDB" id="A0A5B8XX65"/>
<dbReference type="SMART" id="SM00858">
    <property type="entry name" value="SAF"/>
    <property type="match status" value="1"/>
</dbReference>
<dbReference type="InterPro" id="IPR013974">
    <property type="entry name" value="SAF"/>
</dbReference>
<dbReference type="CDD" id="cd11614">
    <property type="entry name" value="SAF_CpaB_FlgA_like"/>
    <property type="match status" value="1"/>
</dbReference>
<proteinExistence type="predicted"/>